<name>A0ABQ4N8Y1_9BACL</name>
<organism evidence="1 2">
    <name type="scientific">Paenibacillus cisolokensis</name>
    <dbReference type="NCBI Taxonomy" id="1658519"/>
    <lineage>
        <taxon>Bacteria</taxon>
        <taxon>Bacillati</taxon>
        <taxon>Bacillota</taxon>
        <taxon>Bacilli</taxon>
        <taxon>Bacillales</taxon>
        <taxon>Paenibacillaceae</taxon>
        <taxon>Paenibacillus</taxon>
    </lineage>
</organism>
<proteinExistence type="predicted"/>
<evidence type="ECO:0000313" key="1">
    <source>
        <dbReference type="EMBL" id="GIQ64694.1"/>
    </source>
</evidence>
<accession>A0ABQ4N8Y1</accession>
<sequence length="273" mass="30859">MNVAVPDKPRDFADGQIRLNGQLLRFLDPHEGQIFKRRHSVNVPELHDHVISAQSRNPFKLLMPDIPAVMPENVVADEHDLRFRLLLHRGCVPSRTGGVKLGNRLQQQSLAQHPVVGAWLMVMGDQARQPAFDGMSRIIADVSAAKAQQLRRDAQGAEMKKDRDAQIRLSFYRADGMGDIGGMVYKIAFSRRIAFAVDDVFRRALFHILELVHGERAGANFPSGRRVEQMGERNIRREPAFFRRFARFFGAGQGKTVRHACHPPSLFLHTLTT</sequence>
<gene>
    <name evidence="1" type="ORF">PACILC2_32620</name>
</gene>
<dbReference type="EMBL" id="BOVJ01000102">
    <property type="protein sequence ID" value="GIQ64694.1"/>
    <property type="molecule type" value="Genomic_DNA"/>
</dbReference>
<comment type="caution">
    <text evidence="1">The sequence shown here is derived from an EMBL/GenBank/DDBJ whole genome shotgun (WGS) entry which is preliminary data.</text>
</comment>
<evidence type="ECO:0000313" key="2">
    <source>
        <dbReference type="Proteomes" id="UP000680304"/>
    </source>
</evidence>
<protein>
    <submittedName>
        <fullName evidence="1">Uncharacterized protein</fullName>
    </submittedName>
</protein>
<reference evidence="1 2" key="1">
    <citation type="submission" date="2021-04" db="EMBL/GenBank/DDBJ databases">
        <title>Draft genome sequence of Paenibacillus cisolokensis, LC2-13A.</title>
        <authorList>
            <person name="Uke A."/>
            <person name="Chhe C."/>
            <person name="Baramee S."/>
            <person name="Kosugi A."/>
        </authorList>
    </citation>
    <scope>NUCLEOTIDE SEQUENCE [LARGE SCALE GENOMIC DNA]</scope>
    <source>
        <strain evidence="1 2">LC2-13A</strain>
    </source>
</reference>
<keyword evidence="2" id="KW-1185">Reference proteome</keyword>
<dbReference type="Proteomes" id="UP000680304">
    <property type="component" value="Unassembled WGS sequence"/>
</dbReference>